<dbReference type="Proteomes" id="UP000786811">
    <property type="component" value="Unassembled WGS sequence"/>
</dbReference>
<dbReference type="PANTHER" id="PTHR24373">
    <property type="entry name" value="SLIT RELATED LEUCINE-RICH REPEAT NEURONAL PROTEIN"/>
    <property type="match status" value="1"/>
</dbReference>
<dbReference type="AlphaFoldDB" id="A0A8J2HKL9"/>
<protein>
    <submittedName>
        <fullName evidence="4">Similar to Lgr4: Leucine-rich repeat-containing G-protein coupled receptor 4 (Rattus norvegicus)</fullName>
    </submittedName>
</protein>
<dbReference type="PANTHER" id="PTHR24373:SF370">
    <property type="entry name" value="FISH-LIPS, ISOFORM E"/>
    <property type="match status" value="1"/>
</dbReference>
<dbReference type="GO" id="GO:0005615">
    <property type="term" value="C:extracellular space"/>
    <property type="evidence" value="ECO:0007669"/>
    <property type="project" value="TreeGrafter"/>
</dbReference>
<dbReference type="EMBL" id="CAJNRD030001124">
    <property type="protein sequence ID" value="CAG5106185.1"/>
    <property type="molecule type" value="Genomic_DNA"/>
</dbReference>
<evidence type="ECO:0000256" key="3">
    <source>
        <dbReference type="ARBA" id="ARBA00022737"/>
    </source>
</evidence>
<keyword evidence="2" id="KW-0732">Signal</keyword>
<dbReference type="GO" id="GO:0031012">
    <property type="term" value="C:extracellular matrix"/>
    <property type="evidence" value="ECO:0007669"/>
    <property type="project" value="TreeGrafter"/>
</dbReference>
<proteinExistence type="predicted"/>
<dbReference type="Pfam" id="PF00560">
    <property type="entry name" value="LRR_1"/>
    <property type="match status" value="1"/>
</dbReference>
<accession>A0A8J2HKL9</accession>
<dbReference type="Gene3D" id="3.80.10.10">
    <property type="entry name" value="Ribonuclease Inhibitor"/>
    <property type="match status" value="2"/>
</dbReference>
<keyword evidence="1" id="KW-0433">Leucine-rich repeat</keyword>
<evidence type="ECO:0000313" key="5">
    <source>
        <dbReference type="Proteomes" id="UP000786811"/>
    </source>
</evidence>
<dbReference type="OrthoDB" id="2013775at2759"/>
<dbReference type="PROSITE" id="PS51450">
    <property type="entry name" value="LRR"/>
    <property type="match status" value="4"/>
</dbReference>
<dbReference type="Pfam" id="PF13855">
    <property type="entry name" value="LRR_8"/>
    <property type="match status" value="2"/>
</dbReference>
<sequence length="340" mass="38818">MHQCHKIGDYKKRNRTSYIYFDASMKFPKLKKLYLRQNKIELLMFRNLDSLNQITPKLTHLYLSENYLTAINLDSLSPTLTHLYLDNNNISQLTIESSNNSFKVLNINGNQFNELCGHYPGGGCDGILLEKFPQLEYFSIENVGLRNVSANAFLYSSALVYLIMSQNNLSQIENRTFHELVNLKTLILDDNQLSALPDLSKLKNLELFSIARNKISSLRKFDFDKLENLKSLNLSYNLDEIIPGTFNGFESLEVLDLSGNKLQTLSTFWITPKTKLECLFLRNNLFLSFSNLPLTAIKNLRYVSLAENPLPSIANTKSLMFLSDNVTLDINGDQLIGDTT</sequence>
<evidence type="ECO:0000256" key="2">
    <source>
        <dbReference type="ARBA" id="ARBA00022729"/>
    </source>
</evidence>
<dbReference type="InterPro" id="IPR003591">
    <property type="entry name" value="Leu-rich_rpt_typical-subtyp"/>
</dbReference>
<dbReference type="InterPro" id="IPR050328">
    <property type="entry name" value="Dev_Immune_Receptor"/>
</dbReference>
<comment type="caution">
    <text evidence="4">The sequence shown here is derived from an EMBL/GenBank/DDBJ whole genome shotgun (WGS) entry which is preliminary data.</text>
</comment>
<reference evidence="4" key="1">
    <citation type="submission" date="2021-04" db="EMBL/GenBank/DDBJ databases">
        <authorList>
            <person name="Chebbi M.A.C M."/>
        </authorList>
    </citation>
    <scope>NUCLEOTIDE SEQUENCE</scope>
</reference>
<dbReference type="SMART" id="SM00365">
    <property type="entry name" value="LRR_SD22"/>
    <property type="match status" value="6"/>
</dbReference>
<evidence type="ECO:0000256" key="1">
    <source>
        <dbReference type="ARBA" id="ARBA00022614"/>
    </source>
</evidence>
<organism evidence="4 5">
    <name type="scientific">Cotesia congregata</name>
    <name type="common">Parasitoid wasp</name>
    <name type="synonym">Apanteles congregatus</name>
    <dbReference type="NCBI Taxonomy" id="51543"/>
    <lineage>
        <taxon>Eukaryota</taxon>
        <taxon>Metazoa</taxon>
        <taxon>Ecdysozoa</taxon>
        <taxon>Arthropoda</taxon>
        <taxon>Hexapoda</taxon>
        <taxon>Insecta</taxon>
        <taxon>Pterygota</taxon>
        <taxon>Neoptera</taxon>
        <taxon>Endopterygota</taxon>
        <taxon>Hymenoptera</taxon>
        <taxon>Apocrita</taxon>
        <taxon>Ichneumonoidea</taxon>
        <taxon>Braconidae</taxon>
        <taxon>Microgastrinae</taxon>
        <taxon>Cotesia</taxon>
    </lineage>
</organism>
<dbReference type="InterPro" id="IPR001611">
    <property type="entry name" value="Leu-rich_rpt"/>
</dbReference>
<keyword evidence="4" id="KW-0675">Receptor</keyword>
<dbReference type="SUPFAM" id="SSF52058">
    <property type="entry name" value="L domain-like"/>
    <property type="match status" value="1"/>
</dbReference>
<dbReference type="InterPro" id="IPR032675">
    <property type="entry name" value="LRR_dom_sf"/>
</dbReference>
<name>A0A8J2HKL9_COTCN</name>
<gene>
    <name evidence="4" type="ORF">HICCMSTLAB_LOCUS12134</name>
</gene>
<keyword evidence="3" id="KW-0677">Repeat</keyword>
<keyword evidence="5" id="KW-1185">Reference proteome</keyword>
<evidence type="ECO:0000313" key="4">
    <source>
        <dbReference type="EMBL" id="CAG5106185.1"/>
    </source>
</evidence>
<dbReference type="SMART" id="SM00369">
    <property type="entry name" value="LRR_TYP"/>
    <property type="match status" value="8"/>
</dbReference>